<reference evidence="2 3" key="1">
    <citation type="submission" date="2008-07" db="EMBL/GenBank/DDBJ databases">
        <authorList>
            <person name="El-Sayed N."/>
            <person name="Caler E."/>
            <person name="Inman J."/>
            <person name="Amedeo P."/>
            <person name="Hass B."/>
            <person name="Wortman J."/>
        </authorList>
    </citation>
    <scope>NUCLEOTIDE SEQUENCE [LARGE SCALE GENOMIC DNA]</scope>
    <source>
        <strain evidence="3">ATCC 50983 / TXsc</strain>
    </source>
</reference>
<accession>C5LKP5</accession>
<name>C5LKP5_PERM5</name>
<feature type="region of interest" description="Disordered" evidence="1">
    <location>
        <begin position="1"/>
        <end position="31"/>
    </location>
</feature>
<dbReference type="GeneID" id="9048156"/>
<dbReference type="RefSeq" id="XP_002770546.1">
    <property type="nucleotide sequence ID" value="XM_002770500.1"/>
</dbReference>
<dbReference type="EMBL" id="GG682863">
    <property type="protein sequence ID" value="EER02698.1"/>
    <property type="molecule type" value="Genomic_DNA"/>
</dbReference>
<feature type="region of interest" description="Disordered" evidence="1">
    <location>
        <begin position="88"/>
        <end position="113"/>
    </location>
</feature>
<evidence type="ECO:0000256" key="1">
    <source>
        <dbReference type="SAM" id="MobiDB-lite"/>
    </source>
</evidence>
<sequence length="113" mass="12371">ACIPELPPPVISRTPAPRTKARYTAPGNPSKELSRWDCLAAGYSSEGLKHKHRHHNDADGSNKMHHHYDGAYSSGPASLSYLGHESHQAFRAGSQKSSSFRKVSFQRDSVTTA</sequence>
<organism evidence="3">
    <name type="scientific">Perkinsus marinus (strain ATCC 50983 / TXsc)</name>
    <dbReference type="NCBI Taxonomy" id="423536"/>
    <lineage>
        <taxon>Eukaryota</taxon>
        <taxon>Sar</taxon>
        <taxon>Alveolata</taxon>
        <taxon>Perkinsozoa</taxon>
        <taxon>Perkinsea</taxon>
        <taxon>Perkinsida</taxon>
        <taxon>Perkinsidae</taxon>
        <taxon>Perkinsus</taxon>
    </lineage>
</organism>
<dbReference type="OrthoDB" id="10604794at2759"/>
<gene>
    <name evidence="2" type="ORF">Pmar_PMAR009128</name>
</gene>
<keyword evidence="3" id="KW-1185">Reference proteome</keyword>
<proteinExistence type="predicted"/>
<dbReference type="AlphaFoldDB" id="C5LKP5"/>
<protein>
    <submittedName>
        <fullName evidence="2">Uncharacterized protein</fullName>
    </submittedName>
</protein>
<dbReference type="InParanoid" id="C5LKP5"/>
<evidence type="ECO:0000313" key="2">
    <source>
        <dbReference type="EMBL" id="EER02698.1"/>
    </source>
</evidence>
<feature type="region of interest" description="Disordered" evidence="1">
    <location>
        <begin position="48"/>
        <end position="70"/>
    </location>
</feature>
<feature type="non-terminal residue" evidence="2">
    <location>
        <position position="1"/>
    </location>
</feature>
<feature type="compositionally biased region" description="Polar residues" evidence="1">
    <location>
        <begin position="94"/>
        <end position="113"/>
    </location>
</feature>
<dbReference type="Proteomes" id="UP000007800">
    <property type="component" value="Unassembled WGS sequence"/>
</dbReference>
<feature type="compositionally biased region" description="Pro residues" evidence="1">
    <location>
        <begin position="1"/>
        <end position="10"/>
    </location>
</feature>
<evidence type="ECO:0000313" key="3">
    <source>
        <dbReference type="Proteomes" id="UP000007800"/>
    </source>
</evidence>